<evidence type="ECO:0000313" key="3">
    <source>
        <dbReference type="Proteomes" id="UP000299102"/>
    </source>
</evidence>
<dbReference type="EMBL" id="BGZK01001457">
    <property type="protein sequence ID" value="GBP80340.1"/>
    <property type="molecule type" value="Genomic_DNA"/>
</dbReference>
<gene>
    <name evidence="2" type="ORF">EVAR_61891_1</name>
</gene>
<protein>
    <submittedName>
        <fullName evidence="2">Uncharacterized protein</fullName>
    </submittedName>
</protein>
<evidence type="ECO:0000313" key="2">
    <source>
        <dbReference type="EMBL" id="GBP80340.1"/>
    </source>
</evidence>
<organism evidence="2 3">
    <name type="scientific">Eumeta variegata</name>
    <name type="common">Bagworm moth</name>
    <name type="synonym">Eumeta japonica</name>
    <dbReference type="NCBI Taxonomy" id="151549"/>
    <lineage>
        <taxon>Eukaryota</taxon>
        <taxon>Metazoa</taxon>
        <taxon>Ecdysozoa</taxon>
        <taxon>Arthropoda</taxon>
        <taxon>Hexapoda</taxon>
        <taxon>Insecta</taxon>
        <taxon>Pterygota</taxon>
        <taxon>Neoptera</taxon>
        <taxon>Endopterygota</taxon>
        <taxon>Lepidoptera</taxon>
        <taxon>Glossata</taxon>
        <taxon>Ditrysia</taxon>
        <taxon>Tineoidea</taxon>
        <taxon>Psychidae</taxon>
        <taxon>Oiketicinae</taxon>
        <taxon>Eumeta</taxon>
    </lineage>
</organism>
<comment type="caution">
    <text evidence="2">The sequence shown here is derived from an EMBL/GenBank/DDBJ whole genome shotgun (WGS) entry which is preliminary data.</text>
</comment>
<keyword evidence="3" id="KW-1185">Reference proteome</keyword>
<proteinExistence type="predicted"/>
<dbReference type="AlphaFoldDB" id="A0A4C1YYJ8"/>
<name>A0A4C1YYJ8_EUMVA</name>
<evidence type="ECO:0000256" key="1">
    <source>
        <dbReference type="SAM" id="MobiDB-lite"/>
    </source>
</evidence>
<feature type="compositionally biased region" description="Polar residues" evidence="1">
    <location>
        <begin position="68"/>
        <end position="82"/>
    </location>
</feature>
<dbReference type="Proteomes" id="UP000299102">
    <property type="component" value="Unassembled WGS sequence"/>
</dbReference>
<feature type="region of interest" description="Disordered" evidence="1">
    <location>
        <begin position="60"/>
        <end position="99"/>
    </location>
</feature>
<accession>A0A4C1YYJ8</accession>
<reference evidence="2 3" key="1">
    <citation type="journal article" date="2019" name="Commun. Biol.">
        <title>The bagworm genome reveals a unique fibroin gene that provides high tensile strength.</title>
        <authorList>
            <person name="Kono N."/>
            <person name="Nakamura H."/>
            <person name="Ohtoshi R."/>
            <person name="Tomita M."/>
            <person name="Numata K."/>
            <person name="Arakawa K."/>
        </authorList>
    </citation>
    <scope>NUCLEOTIDE SEQUENCE [LARGE SCALE GENOMIC DNA]</scope>
</reference>
<sequence length="99" mass="10828">MKITEPIKEDCREEMKIEAEIRAVRSVETSQMTSQTTLIVSPSTAGRHIRECRRRHALWTTPGGSRLGMSQETVTGRCPSSRSGREAVSGGRVGGSLGR</sequence>